<feature type="region of interest" description="Disordered" evidence="2">
    <location>
        <begin position="14"/>
        <end position="33"/>
    </location>
</feature>
<dbReference type="EMBL" id="QHCR01000004">
    <property type="protein sequence ID" value="RHX80218.1"/>
    <property type="molecule type" value="Genomic_DNA"/>
</dbReference>
<gene>
    <name evidence="3" type="ORF">DLM77_10255</name>
</gene>
<evidence type="ECO:0000313" key="3">
    <source>
        <dbReference type="EMBL" id="RHX80218.1"/>
    </source>
</evidence>
<reference evidence="3 4" key="2">
    <citation type="journal article" date="2020" name="Int. J. Syst. Evol. Microbiol.">
        <title>Leptospira yasudae sp. nov. and Leptospira stimsonii sp. nov., two new species of the pathogenic group isolated from environmental sources.</title>
        <authorList>
            <person name="Casanovas-Massana A."/>
            <person name="Hamond C."/>
            <person name="Santos L.A."/>
            <person name="de Oliveira D."/>
            <person name="Hacker K.P."/>
            <person name="Balassiano I."/>
            <person name="Costa F."/>
            <person name="Medeiros M.A."/>
            <person name="Reis M.G."/>
            <person name="Ko A.I."/>
            <person name="Wunder E.A."/>
        </authorList>
    </citation>
    <scope>NUCLEOTIDE SEQUENCE [LARGE SCALE GENOMIC DNA]</scope>
    <source>
        <strain evidence="3 4">B21</strain>
    </source>
</reference>
<evidence type="ECO:0000256" key="2">
    <source>
        <dbReference type="SAM" id="MobiDB-lite"/>
    </source>
</evidence>
<evidence type="ECO:0000256" key="1">
    <source>
        <dbReference type="ARBA" id="ARBA00023118"/>
    </source>
</evidence>
<sequence length="33" mass="4009">MFFSKTFRKTYEFPHRSTVKHSGKRRSSHIVPQ</sequence>
<evidence type="ECO:0000313" key="4">
    <source>
        <dbReference type="Proteomes" id="UP000285569"/>
    </source>
</evidence>
<proteinExistence type="predicted"/>
<name>A0ABX9M4L8_9LEPT</name>
<dbReference type="InterPro" id="IPR013422">
    <property type="entry name" value="CRISPR-assoc_prot_Cas5_N"/>
</dbReference>
<organism evidence="3 4">
    <name type="scientific">Leptospira yasudae</name>
    <dbReference type="NCBI Taxonomy" id="2202201"/>
    <lineage>
        <taxon>Bacteria</taxon>
        <taxon>Pseudomonadati</taxon>
        <taxon>Spirochaetota</taxon>
        <taxon>Spirochaetia</taxon>
        <taxon>Leptospirales</taxon>
        <taxon>Leptospiraceae</taxon>
        <taxon>Leptospira</taxon>
    </lineage>
</organism>
<dbReference type="Proteomes" id="UP000285569">
    <property type="component" value="Unassembled WGS sequence"/>
</dbReference>
<dbReference type="NCBIfam" id="TIGR02593">
    <property type="entry name" value="CRISPR_cas5"/>
    <property type="match status" value="1"/>
</dbReference>
<reference evidence="4" key="1">
    <citation type="submission" date="2018-05" db="EMBL/GenBank/DDBJ databases">
        <title>Leptospira yasudae sp. nov. and Leptospira stimsonii sp. nov., two pathogenic species of the genus Leptospira isolated from environmental sources.</title>
        <authorList>
            <person name="Casanovas-Massana A."/>
            <person name="Hamond C."/>
            <person name="Santos L.A."/>
            <person name="Hacker K.P."/>
            <person name="Balassiano I."/>
            <person name="Medeiros M.A."/>
            <person name="Reis M.G."/>
            <person name="Ko A.I."/>
            <person name="Wunder E.A."/>
        </authorList>
    </citation>
    <scope>NUCLEOTIDE SEQUENCE [LARGE SCALE GENOMIC DNA]</scope>
    <source>
        <strain evidence="4">B21</strain>
    </source>
</reference>
<feature type="compositionally biased region" description="Basic residues" evidence="2">
    <location>
        <begin position="17"/>
        <end position="33"/>
    </location>
</feature>
<comment type="caution">
    <text evidence="3">The sequence shown here is derived from an EMBL/GenBank/DDBJ whole genome shotgun (WGS) entry which is preliminary data.</text>
</comment>
<keyword evidence="1" id="KW-0051">Antiviral defense</keyword>
<protein>
    <submittedName>
        <fullName evidence="3">Uncharacterized protein</fullName>
    </submittedName>
</protein>
<keyword evidence="4" id="KW-1185">Reference proteome</keyword>
<accession>A0ABX9M4L8</accession>
<dbReference type="RefSeq" id="WP_118955941.1">
    <property type="nucleotide sequence ID" value="NZ_QHCR01000004.1"/>
</dbReference>